<accession>A0A0L0EY72</accession>
<reference evidence="1 2" key="1">
    <citation type="submission" date="2011-02" db="EMBL/GenBank/DDBJ databases">
        <title>The Genome Sequence of Sphaeroforma arctica JP610.</title>
        <authorList>
            <consortium name="The Broad Institute Genome Sequencing Platform"/>
            <person name="Russ C."/>
            <person name="Cuomo C."/>
            <person name="Young S.K."/>
            <person name="Zeng Q."/>
            <person name="Gargeya S."/>
            <person name="Alvarado L."/>
            <person name="Berlin A."/>
            <person name="Chapman S.B."/>
            <person name="Chen Z."/>
            <person name="Freedman E."/>
            <person name="Gellesch M."/>
            <person name="Goldberg J."/>
            <person name="Griggs A."/>
            <person name="Gujja S."/>
            <person name="Heilman E."/>
            <person name="Heiman D."/>
            <person name="Howarth C."/>
            <person name="Mehta T."/>
            <person name="Neiman D."/>
            <person name="Pearson M."/>
            <person name="Roberts A."/>
            <person name="Saif S."/>
            <person name="Shea T."/>
            <person name="Shenoy N."/>
            <person name="Sisk P."/>
            <person name="Stolte C."/>
            <person name="Sykes S."/>
            <person name="White J."/>
            <person name="Yandava C."/>
            <person name="Burger G."/>
            <person name="Gray M.W."/>
            <person name="Holland P.W.H."/>
            <person name="King N."/>
            <person name="Lang F.B.F."/>
            <person name="Roger A.J."/>
            <person name="Ruiz-Trillo I."/>
            <person name="Haas B."/>
            <person name="Nusbaum C."/>
            <person name="Birren B."/>
        </authorList>
    </citation>
    <scope>NUCLEOTIDE SEQUENCE [LARGE SCALE GENOMIC DNA]</scope>
    <source>
        <strain evidence="1 2">JP610</strain>
    </source>
</reference>
<evidence type="ECO:0000313" key="2">
    <source>
        <dbReference type="Proteomes" id="UP000054560"/>
    </source>
</evidence>
<dbReference type="GeneID" id="25918621"/>
<dbReference type="RefSeq" id="XP_014143272.1">
    <property type="nucleotide sequence ID" value="XM_014287797.1"/>
</dbReference>
<evidence type="ECO:0000313" key="1">
    <source>
        <dbReference type="EMBL" id="KNC69370.1"/>
    </source>
</evidence>
<dbReference type="Proteomes" id="UP000054560">
    <property type="component" value="Unassembled WGS sequence"/>
</dbReference>
<name>A0A0L0EY72_9EUKA</name>
<sequence>MVLYPIVLAHKNVSASKEARKKIEHIRKWVREQPVSAATAVTCGSQYLSTASIKALLDTQDTYNTAHAQKQATK</sequence>
<feature type="non-terminal residue" evidence="1">
    <location>
        <position position="74"/>
    </location>
</feature>
<keyword evidence="2" id="KW-1185">Reference proteome</keyword>
<proteinExistence type="predicted"/>
<gene>
    <name evidence="1" type="ORF">SARC_18117</name>
</gene>
<dbReference type="EMBL" id="KQ255483">
    <property type="protein sequence ID" value="KNC69370.1"/>
    <property type="molecule type" value="Genomic_DNA"/>
</dbReference>
<organism evidence="1 2">
    <name type="scientific">Sphaeroforma arctica JP610</name>
    <dbReference type="NCBI Taxonomy" id="667725"/>
    <lineage>
        <taxon>Eukaryota</taxon>
        <taxon>Ichthyosporea</taxon>
        <taxon>Ichthyophonida</taxon>
        <taxon>Sphaeroforma</taxon>
    </lineage>
</organism>
<dbReference type="AlphaFoldDB" id="A0A0L0EY72"/>
<protein>
    <submittedName>
        <fullName evidence="1">Uncharacterized protein</fullName>
    </submittedName>
</protein>